<sequence>MQHIPFQLSCKGFCSQVENLLRQILRCFALHAFLPFHGWLVAKLKLASRRQFSQVMPLFVNTEVLAVGRGNCLHRHNEWFRKQ</sequence>
<organism evidence="1 2">
    <name type="scientific">Salvia divinorum</name>
    <name type="common">Maria pastora</name>
    <name type="synonym">Diviner's sage</name>
    <dbReference type="NCBI Taxonomy" id="28513"/>
    <lineage>
        <taxon>Eukaryota</taxon>
        <taxon>Viridiplantae</taxon>
        <taxon>Streptophyta</taxon>
        <taxon>Embryophyta</taxon>
        <taxon>Tracheophyta</taxon>
        <taxon>Spermatophyta</taxon>
        <taxon>Magnoliopsida</taxon>
        <taxon>eudicotyledons</taxon>
        <taxon>Gunneridae</taxon>
        <taxon>Pentapetalae</taxon>
        <taxon>asterids</taxon>
        <taxon>lamiids</taxon>
        <taxon>Lamiales</taxon>
        <taxon>Lamiaceae</taxon>
        <taxon>Nepetoideae</taxon>
        <taxon>Mentheae</taxon>
        <taxon>Salviinae</taxon>
        <taxon>Salvia</taxon>
        <taxon>Salvia subgen. Calosphace</taxon>
    </lineage>
</organism>
<gene>
    <name evidence="1" type="ORF">AAHA92_02896</name>
</gene>
<dbReference type="AlphaFoldDB" id="A0ABD1IJG0"/>
<accession>A0ABD1IJG0</accession>
<evidence type="ECO:0000313" key="2">
    <source>
        <dbReference type="Proteomes" id="UP001567538"/>
    </source>
</evidence>
<dbReference type="EMBL" id="JBEAFC010000002">
    <property type="protein sequence ID" value="KAL1567416.1"/>
    <property type="molecule type" value="Genomic_DNA"/>
</dbReference>
<comment type="caution">
    <text evidence="1">The sequence shown here is derived from an EMBL/GenBank/DDBJ whole genome shotgun (WGS) entry which is preliminary data.</text>
</comment>
<dbReference type="Proteomes" id="UP001567538">
    <property type="component" value="Unassembled WGS sequence"/>
</dbReference>
<proteinExistence type="predicted"/>
<name>A0ABD1IJG0_SALDI</name>
<evidence type="ECO:0000313" key="1">
    <source>
        <dbReference type="EMBL" id="KAL1567416.1"/>
    </source>
</evidence>
<protein>
    <submittedName>
        <fullName evidence="1">Uncharacterized protein</fullName>
    </submittedName>
</protein>
<reference evidence="1 2" key="1">
    <citation type="submission" date="2024-06" db="EMBL/GenBank/DDBJ databases">
        <title>A chromosome level genome sequence of Diviner's sage (Salvia divinorum).</title>
        <authorList>
            <person name="Ford S.A."/>
            <person name="Ro D.-K."/>
            <person name="Ness R.W."/>
            <person name="Phillips M.A."/>
        </authorList>
    </citation>
    <scope>NUCLEOTIDE SEQUENCE [LARGE SCALE GENOMIC DNA]</scope>
    <source>
        <strain evidence="1">SAF-2024a</strain>
        <tissue evidence="1">Leaf</tissue>
    </source>
</reference>
<keyword evidence="2" id="KW-1185">Reference proteome</keyword>